<dbReference type="EMBL" id="VXIV02002518">
    <property type="protein sequence ID" value="KAF6024896.1"/>
    <property type="molecule type" value="Genomic_DNA"/>
</dbReference>
<feature type="domain" description="Rab-GAP TBC" evidence="2">
    <location>
        <begin position="139"/>
        <end position="337"/>
    </location>
</feature>
<dbReference type="InterPro" id="IPR000195">
    <property type="entry name" value="Rab-GAP-TBC_dom"/>
</dbReference>
<reference evidence="3" key="1">
    <citation type="submission" date="2020-06" db="EMBL/GenBank/DDBJ databases">
        <title>Draft genome of Bugula neritina, a colonial animal packing powerful symbionts and potential medicines.</title>
        <authorList>
            <person name="Rayko M."/>
        </authorList>
    </citation>
    <scope>NUCLEOTIDE SEQUENCE [LARGE SCALE GENOMIC DNA]</scope>
    <source>
        <strain evidence="3">Kwan_BN1</strain>
    </source>
</reference>
<comment type="caution">
    <text evidence="3">The sequence shown here is derived from an EMBL/GenBank/DDBJ whole genome shotgun (WGS) entry which is preliminary data.</text>
</comment>
<dbReference type="PANTHER" id="PTHR13399">
    <property type="entry name" value="TRANSLOCON-ASSOCIATED PROTEIN TRAP , GAMMA SUBUNIT"/>
    <property type="match status" value="1"/>
</dbReference>
<dbReference type="AlphaFoldDB" id="A0A7J7JH27"/>
<evidence type="ECO:0000256" key="1">
    <source>
        <dbReference type="SAM" id="MobiDB-lite"/>
    </source>
</evidence>
<dbReference type="SMART" id="SM00164">
    <property type="entry name" value="TBC"/>
    <property type="match status" value="1"/>
</dbReference>
<organism evidence="3 4">
    <name type="scientific">Bugula neritina</name>
    <name type="common">Brown bryozoan</name>
    <name type="synonym">Sertularia neritina</name>
    <dbReference type="NCBI Taxonomy" id="10212"/>
    <lineage>
        <taxon>Eukaryota</taxon>
        <taxon>Metazoa</taxon>
        <taxon>Spiralia</taxon>
        <taxon>Lophotrochozoa</taxon>
        <taxon>Bryozoa</taxon>
        <taxon>Gymnolaemata</taxon>
        <taxon>Cheilostomatida</taxon>
        <taxon>Flustrina</taxon>
        <taxon>Buguloidea</taxon>
        <taxon>Bugulidae</taxon>
        <taxon>Bugula</taxon>
    </lineage>
</organism>
<feature type="region of interest" description="Disordered" evidence="1">
    <location>
        <begin position="15"/>
        <end position="41"/>
    </location>
</feature>
<dbReference type="InterPro" id="IPR035969">
    <property type="entry name" value="Rab-GAP_TBC_sf"/>
</dbReference>
<dbReference type="FunFam" id="1.10.8.270:FF:000009">
    <property type="entry name" value="TBC1 domain family member 30"/>
    <property type="match status" value="1"/>
</dbReference>
<gene>
    <name evidence="3" type="ORF">EB796_016796</name>
</gene>
<accession>A0A7J7JH27</accession>
<dbReference type="OrthoDB" id="289721at2759"/>
<feature type="compositionally biased region" description="Low complexity" evidence="1">
    <location>
        <begin position="15"/>
        <end position="30"/>
    </location>
</feature>
<dbReference type="Gene3D" id="1.10.8.270">
    <property type="entry name" value="putative rabgap domain of human tbc1 domain family member 14 like domains"/>
    <property type="match status" value="1"/>
</dbReference>
<dbReference type="Pfam" id="PF00566">
    <property type="entry name" value="RabGAP-TBC"/>
    <property type="match status" value="1"/>
</dbReference>
<name>A0A7J7JH27_BUGNE</name>
<evidence type="ECO:0000259" key="2">
    <source>
        <dbReference type="PROSITE" id="PS50086"/>
    </source>
</evidence>
<evidence type="ECO:0000313" key="4">
    <source>
        <dbReference type="Proteomes" id="UP000593567"/>
    </source>
</evidence>
<keyword evidence="4" id="KW-1185">Reference proteome</keyword>
<protein>
    <submittedName>
        <fullName evidence="3">TBC1D30</fullName>
    </submittedName>
</protein>
<dbReference type="SUPFAM" id="SSF47923">
    <property type="entry name" value="Ypt/Rab-GAP domain of gyp1p"/>
    <property type="match status" value="1"/>
</dbReference>
<evidence type="ECO:0000313" key="3">
    <source>
        <dbReference type="EMBL" id="KAF6024896.1"/>
    </source>
</evidence>
<sequence>MSVAECSSIRLSISSSVDGSSTDCSSVSEGIHTNEPPRVSHTSTTLQKLGVEELKELMLDLSNKVNQKNTQLVKCLRNRERHRNRAAKHFDMVTAIIQAWSTKSSADAKMKFTIEPPAGDANFAQWKDAITSLVRRPVGLPSHFRSSIWLSLATRYIKDLRIDWNKVLQFAFNDKCNPDDDALGAQIVKDLHRTGCSTFSGIENEEDRVILQRVLLGYARWNKVTGYCQGFNVLAAFILNVTNKNEADALKIMVYLVDHMLPKEYFAHNLRALTVDMAVFRTYLAMKLPKLSAHLTKLQQESCDDCNGGNVDLPLLMSSQCSGSSLCLLLVYQWLLC</sequence>
<dbReference type="GO" id="GO:0005783">
    <property type="term" value="C:endoplasmic reticulum"/>
    <property type="evidence" value="ECO:0007669"/>
    <property type="project" value="TreeGrafter"/>
</dbReference>
<proteinExistence type="predicted"/>
<dbReference type="Gene3D" id="1.10.472.80">
    <property type="entry name" value="Ypt/Rab-GAP domain of gyp1p, domain 3"/>
    <property type="match status" value="1"/>
</dbReference>
<dbReference type="PROSITE" id="PS50086">
    <property type="entry name" value="TBC_RABGAP"/>
    <property type="match status" value="1"/>
</dbReference>
<dbReference type="PANTHER" id="PTHR13399:SF2">
    <property type="entry name" value="TRANSLOCON-ASSOCIATED PROTEIN SUBUNIT GAMMA"/>
    <property type="match status" value="1"/>
</dbReference>
<dbReference type="Proteomes" id="UP000593567">
    <property type="component" value="Unassembled WGS sequence"/>
</dbReference>